<feature type="region of interest" description="Disordered" evidence="2">
    <location>
        <begin position="175"/>
        <end position="194"/>
    </location>
</feature>
<reference evidence="3 4" key="1">
    <citation type="submission" date="2015-10" db="EMBL/GenBank/DDBJ databases">
        <title>Full genome of DAOMC 229536 Phialocephala scopiformis, a fungal endophyte of spruce producing the potent anti-insectan compound rugulosin.</title>
        <authorList>
            <consortium name="DOE Joint Genome Institute"/>
            <person name="Walker A.K."/>
            <person name="Frasz S.L."/>
            <person name="Seifert K.A."/>
            <person name="Miller J.D."/>
            <person name="Mondo S.J."/>
            <person name="Labutti K."/>
            <person name="Lipzen A."/>
            <person name="Dockter R."/>
            <person name="Kennedy M."/>
            <person name="Grigoriev I.V."/>
            <person name="Spatafora J.W."/>
        </authorList>
    </citation>
    <scope>NUCLEOTIDE SEQUENCE [LARGE SCALE GENOMIC DNA]</scope>
    <source>
        <strain evidence="3 4">CBS 120377</strain>
    </source>
</reference>
<feature type="region of interest" description="Disordered" evidence="2">
    <location>
        <begin position="489"/>
        <end position="510"/>
    </location>
</feature>
<dbReference type="RefSeq" id="XP_018076486.1">
    <property type="nucleotide sequence ID" value="XM_018222210.1"/>
</dbReference>
<dbReference type="Proteomes" id="UP000070700">
    <property type="component" value="Unassembled WGS sequence"/>
</dbReference>
<proteinExistence type="predicted"/>
<dbReference type="InParanoid" id="A0A194XPP6"/>
<accession>A0A194XPP6</accession>
<name>A0A194XPP6_MOLSC</name>
<gene>
    <name evidence="3" type="ORF">LY89DRAFT_778447</name>
</gene>
<feature type="compositionally biased region" description="Polar residues" evidence="2">
    <location>
        <begin position="17"/>
        <end position="35"/>
    </location>
</feature>
<dbReference type="AlphaFoldDB" id="A0A194XPP6"/>
<dbReference type="EMBL" id="KQ947407">
    <property type="protein sequence ID" value="KUJ22131.1"/>
    <property type="molecule type" value="Genomic_DNA"/>
</dbReference>
<dbReference type="OrthoDB" id="3563130at2759"/>
<feature type="compositionally biased region" description="Low complexity" evidence="2">
    <location>
        <begin position="273"/>
        <end position="287"/>
    </location>
</feature>
<feature type="region of interest" description="Disordered" evidence="2">
    <location>
        <begin position="17"/>
        <end position="40"/>
    </location>
</feature>
<evidence type="ECO:0000256" key="2">
    <source>
        <dbReference type="SAM" id="MobiDB-lite"/>
    </source>
</evidence>
<dbReference type="KEGG" id="psco:LY89DRAFT_778447"/>
<evidence type="ECO:0000256" key="1">
    <source>
        <dbReference type="SAM" id="Coils"/>
    </source>
</evidence>
<feature type="region of interest" description="Disordered" evidence="2">
    <location>
        <begin position="244"/>
        <end position="291"/>
    </location>
</feature>
<keyword evidence="4" id="KW-1185">Reference proteome</keyword>
<dbReference type="GeneID" id="28831936"/>
<evidence type="ECO:0000313" key="4">
    <source>
        <dbReference type="Proteomes" id="UP000070700"/>
    </source>
</evidence>
<keyword evidence="1" id="KW-0175">Coiled coil</keyword>
<feature type="region of interest" description="Disordered" evidence="2">
    <location>
        <begin position="135"/>
        <end position="155"/>
    </location>
</feature>
<evidence type="ECO:0000313" key="3">
    <source>
        <dbReference type="EMBL" id="KUJ22131.1"/>
    </source>
</evidence>
<feature type="compositionally biased region" description="Polar residues" evidence="2">
    <location>
        <begin position="144"/>
        <end position="154"/>
    </location>
</feature>
<sequence>MAAKNTQLPKIASLTRISISPTNPEEVTQTRINSPESERGNNILRSLSDEELARKAILSEVLDAELEVCDELRAQLVKVKAASESVSESETDNNLPESSEKVDMAYPALLVGILGEGMELVSQLRAELDEMKVSSKGIEAPANSPESETSNNTWDRFGDSEEAIQRAFARQFELASRGGKQSETHQSRTQDNALLPHEQILEANMRELEIASSQAKLENYIRDLAEESSQAKLAKSLLEEEEEFWAETETLSESDGEEVDATSKISSEDIEDGSQGSTSSSRTETGSITPQAQEDLMRDIIEEAPWTIVLTAEETETAARMGFLPTTPGGSESGEVEGVSDIHEESESAAEEVVTVVANDEDAKLEKLAIIESIISNNKDVENENGDLEIVLPDDPVCNSDFDGWTYDQFWGYQHEIALCLALAHLIEARNIAARQSSGEAVVIGRNFFVPESESYLEDMAELYYHFNEVCANMLDFCEENHFRFETKKKTSPGPRLPAGFRKADPESRSKLSRDEFSKLIQSGEHSPWKSLKIGKIVENAKRWYGEYIEDSDLHVSFIKHGCFERVGHYCRRGVCDTLDTSLIMVLSHLERAKENATKGLEELSEDDPKIHDATGHLQSLTNEVSFAEVLLHQSIEYAKFNEQFNDERIQKMADAVEAGDGIQHLLPSRDSPSHWKDYTHKYTWKAYDMRKGYTVQRFFYALHIVMASEEECDESFLPPNFRQLRGYVKLQRNASTVFAKESIAARQSELLMRAGWGPPFLLEEVHNWIIVERELYVPDTLCHHTPFANRPRTHGLGIQVIDYLSCHLSWYARTKKEFGVKPTDPTWAWQINLATEPYDNVDPEWRHDALDPCTQMYLQYQKEAAREDGLDDYMPPGFRNARSDEERKALTEKWIEEAIQPTADYFFSKQGWNIPPKGVSSVRADAVRKKLLSCSAVRQHTSATKRQKEQLAQLPARLISAHSHYQNCKVAEYVQKEEAKLNPLIDHGLAFLLTAEGSYGTRGFRNSSSPAIRGAARKAVEEKDGLALVPFEGSLLCDCKDEEQHKLQLIDEVARAMCEKLNKIDDQKAGENNYQGATAKNGE</sequence>
<feature type="compositionally biased region" description="Acidic residues" evidence="2">
    <location>
        <begin position="244"/>
        <end position="260"/>
    </location>
</feature>
<protein>
    <submittedName>
        <fullName evidence="3">Uncharacterized protein</fullName>
    </submittedName>
</protein>
<feature type="coiled-coil region" evidence="1">
    <location>
        <begin position="198"/>
        <end position="241"/>
    </location>
</feature>
<organism evidence="3 4">
    <name type="scientific">Mollisia scopiformis</name>
    <name type="common">Conifer needle endophyte fungus</name>
    <name type="synonym">Phialocephala scopiformis</name>
    <dbReference type="NCBI Taxonomy" id="149040"/>
    <lineage>
        <taxon>Eukaryota</taxon>
        <taxon>Fungi</taxon>
        <taxon>Dikarya</taxon>
        <taxon>Ascomycota</taxon>
        <taxon>Pezizomycotina</taxon>
        <taxon>Leotiomycetes</taxon>
        <taxon>Helotiales</taxon>
        <taxon>Mollisiaceae</taxon>
        <taxon>Mollisia</taxon>
    </lineage>
</organism>